<evidence type="ECO:0008006" key="4">
    <source>
        <dbReference type="Google" id="ProtNLM"/>
    </source>
</evidence>
<name>A0ABV2PRP8_9GAMM</name>
<dbReference type="Proteomes" id="UP001549251">
    <property type="component" value="Unassembled WGS sequence"/>
</dbReference>
<evidence type="ECO:0000313" key="2">
    <source>
        <dbReference type="EMBL" id="MET4567702.1"/>
    </source>
</evidence>
<feature type="region of interest" description="Disordered" evidence="1">
    <location>
        <begin position="136"/>
        <end position="177"/>
    </location>
</feature>
<dbReference type="EMBL" id="JBEPSD010000001">
    <property type="protein sequence ID" value="MET4567702.1"/>
    <property type="molecule type" value="Genomic_DNA"/>
</dbReference>
<keyword evidence="3" id="KW-1185">Reference proteome</keyword>
<evidence type="ECO:0000313" key="3">
    <source>
        <dbReference type="Proteomes" id="UP001549251"/>
    </source>
</evidence>
<organism evidence="2 3">
    <name type="scientific">Rhodanobacter soli</name>
    <dbReference type="NCBI Taxonomy" id="590609"/>
    <lineage>
        <taxon>Bacteria</taxon>
        <taxon>Pseudomonadati</taxon>
        <taxon>Pseudomonadota</taxon>
        <taxon>Gammaproteobacteria</taxon>
        <taxon>Lysobacterales</taxon>
        <taxon>Rhodanobacteraceae</taxon>
        <taxon>Rhodanobacter</taxon>
    </lineage>
</organism>
<accession>A0ABV2PRP8</accession>
<dbReference type="RefSeq" id="WP_354546582.1">
    <property type="nucleotide sequence ID" value="NZ_JBEPSD010000001.1"/>
</dbReference>
<protein>
    <recommendedName>
        <fullName evidence="4">HNH endonuclease</fullName>
    </recommendedName>
</protein>
<evidence type="ECO:0000256" key="1">
    <source>
        <dbReference type="SAM" id="MobiDB-lite"/>
    </source>
</evidence>
<sequence length="196" mass="21486">MKQQTVTEHTTDADGQQLVHIALGDSGKRATLYAEDYQRLMDAGFSPCWQYTGDGRGYAYATLGAYNAKGVDCLVPVARLIAQAKAGQVVRYADGNPLNLRAENLKLMAGTARYGAADWYPNAAALLDAGIAPKASDWREGSRPPRKPQKLRRAPVRTAEVPLKPEATQCDPETATAPHRWPRETERFIANFRSGI</sequence>
<gene>
    <name evidence="2" type="ORF">ABIE04_000029</name>
</gene>
<feature type="compositionally biased region" description="Basic residues" evidence="1">
    <location>
        <begin position="144"/>
        <end position="155"/>
    </location>
</feature>
<reference evidence="2 3" key="1">
    <citation type="submission" date="2024-06" db="EMBL/GenBank/DDBJ databases">
        <title>Sorghum-associated microbial communities from plants grown in Nebraska, USA.</title>
        <authorList>
            <person name="Schachtman D."/>
        </authorList>
    </citation>
    <scope>NUCLEOTIDE SEQUENCE [LARGE SCALE GENOMIC DNA]</scope>
    <source>
        <strain evidence="2 3">1757</strain>
    </source>
</reference>
<comment type="caution">
    <text evidence="2">The sequence shown here is derived from an EMBL/GenBank/DDBJ whole genome shotgun (WGS) entry which is preliminary data.</text>
</comment>
<proteinExistence type="predicted"/>